<feature type="region of interest" description="Disordered" evidence="1">
    <location>
        <begin position="93"/>
        <end position="113"/>
    </location>
</feature>
<evidence type="ECO:0000313" key="3">
    <source>
        <dbReference type="Proteomes" id="UP001318321"/>
    </source>
</evidence>
<organism evidence="2 3">
    <name type="scientific">Billgrantia bachuensis</name>
    <dbReference type="NCBI Taxonomy" id="2717286"/>
    <lineage>
        <taxon>Bacteria</taxon>
        <taxon>Pseudomonadati</taxon>
        <taxon>Pseudomonadota</taxon>
        <taxon>Gammaproteobacteria</taxon>
        <taxon>Oceanospirillales</taxon>
        <taxon>Halomonadaceae</taxon>
        <taxon>Billgrantia</taxon>
    </lineage>
</organism>
<sequence>MPLSLEGYVVLRINDGSRENLRVDAAEFVYKEGGMRILGDQCTQHEFLYTYEDDPRFELALTATALNGEIEGSSLVIDARGNVEVEEEENSLVVRFEHDPDQDDEPLTPVSSN</sequence>
<proteinExistence type="predicted"/>
<dbReference type="EMBL" id="JAAQTO010000013">
    <property type="protein sequence ID" value="NIC04701.1"/>
    <property type="molecule type" value="Genomic_DNA"/>
</dbReference>
<evidence type="ECO:0000313" key="2">
    <source>
        <dbReference type="EMBL" id="NIC04701.1"/>
    </source>
</evidence>
<evidence type="ECO:0000256" key="1">
    <source>
        <dbReference type="SAM" id="MobiDB-lite"/>
    </source>
</evidence>
<protein>
    <submittedName>
        <fullName evidence="2">Uncharacterized protein</fullName>
    </submittedName>
</protein>
<comment type="caution">
    <text evidence="2">The sequence shown here is derived from an EMBL/GenBank/DDBJ whole genome shotgun (WGS) entry which is preliminary data.</text>
</comment>
<gene>
    <name evidence="2" type="ORF">HBJ55_04605</name>
</gene>
<reference evidence="2 3" key="1">
    <citation type="submission" date="2020-03" db="EMBL/GenBank/DDBJ databases">
        <title>Identification of Halomonas strains.</title>
        <authorList>
            <person name="Xiao Z."/>
            <person name="Dong F."/>
            <person name="Wang Z."/>
            <person name="Zhao J.-Y."/>
        </authorList>
    </citation>
    <scope>NUCLEOTIDE SEQUENCE [LARGE SCALE GENOMIC DNA]</scope>
    <source>
        <strain evidence="2 3">DX6</strain>
    </source>
</reference>
<dbReference type="RefSeq" id="WP_167111514.1">
    <property type="nucleotide sequence ID" value="NZ_JAAQTO010000013.1"/>
</dbReference>
<accession>A0ABX0PN54</accession>
<dbReference type="Proteomes" id="UP001318321">
    <property type="component" value="Unassembled WGS sequence"/>
</dbReference>
<keyword evidence="3" id="KW-1185">Reference proteome</keyword>
<name>A0ABX0PN54_9GAMM</name>